<reference evidence="13" key="2">
    <citation type="submission" date="2025-08" db="UniProtKB">
        <authorList>
            <consortium name="Ensembl"/>
        </authorList>
    </citation>
    <scope>IDENTIFICATION</scope>
</reference>
<evidence type="ECO:0000259" key="12">
    <source>
        <dbReference type="PROSITE" id="PS50259"/>
    </source>
</evidence>
<keyword evidence="10" id="KW-0807">Transducer</keyword>
<dbReference type="Gene3D" id="3.40.50.2300">
    <property type="match status" value="2"/>
</dbReference>
<dbReference type="Pfam" id="PF07562">
    <property type="entry name" value="NCD3G"/>
    <property type="match status" value="1"/>
</dbReference>
<dbReference type="InterPro" id="IPR001828">
    <property type="entry name" value="ANF_lig-bd_rcpt"/>
</dbReference>
<evidence type="ECO:0000256" key="2">
    <source>
        <dbReference type="ARBA" id="ARBA00022475"/>
    </source>
</evidence>
<dbReference type="PROSITE" id="PS50259">
    <property type="entry name" value="G_PROTEIN_RECEP_F3_4"/>
    <property type="match status" value="1"/>
</dbReference>
<comment type="subcellular location">
    <subcellularLocation>
        <location evidence="1">Cell membrane</location>
        <topology evidence="1">Multi-pass membrane protein</topology>
    </subcellularLocation>
</comment>
<keyword evidence="3 11" id="KW-0812">Transmembrane</keyword>
<dbReference type="Gene3D" id="2.10.50.30">
    <property type="entry name" value="GPCR, family 3, nine cysteines domain"/>
    <property type="match status" value="1"/>
</dbReference>
<feature type="transmembrane region" description="Helical" evidence="11">
    <location>
        <begin position="719"/>
        <end position="742"/>
    </location>
</feature>
<dbReference type="Pfam" id="PF00003">
    <property type="entry name" value="7tm_3"/>
    <property type="match status" value="1"/>
</dbReference>
<proteinExistence type="predicted"/>
<dbReference type="Ensembl" id="ENSPMRT00000018879.1">
    <property type="protein sequence ID" value="ENSPMRP00000017733.1"/>
    <property type="gene ID" value="ENSPMRG00000011704.1"/>
</dbReference>
<reference evidence="13" key="3">
    <citation type="submission" date="2025-09" db="UniProtKB">
        <authorList>
            <consortium name="Ensembl"/>
        </authorList>
    </citation>
    <scope>IDENTIFICATION</scope>
</reference>
<evidence type="ECO:0000256" key="3">
    <source>
        <dbReference type="ARBA" id="ARBA00022692"/>
    </source>
</evidence>
<dbReference type="InterPro" id="IPR000337">
    <property type="entry name" value="GPCR_3"/>
</dbReference>
<feature type="transmembrane region" description="Helical" evidence="11">
    <location>
        <begin position="675"/>
        <end position="693"/>
    </location>
</feature>
<name>A0A670IZT8_PODMU</name>
<dbReference type="AlphaFoldDB" id="A0A670IZT8"/>
<dbReference type="InterPro" id="IPR004073">
    <property type="entry name" value="GPCR_3_vmron_rcpt_2"/>
</dbReference>
<dbReference type="PRINTS" id="PR01535">
    <property type="entry name" value="VOMERONASL2R"/>
</dbReference>
<keyword evidence="6" id="KW-0297">G-protein coupled receptor</keyword>
<feature type="transmembrane region" description="Helical" evidence="11">
    <location>
        <begin position="627"/>
        <end position="654"/>
    </location>
</feature>
<feature type="domain" description="G-protein coupled receptors family 3 profile" evidence="12">
    <location>
        <begin position="634"/>
        <end position="824"/>
    </location>
</feature>
<organism evidence="13 14">
    <name type="scientific">Podarcis muralis</name>
    <name type="common">Wall lizard</name>
    <name type="synonym">Lacerta muralis</name>
    <dbReference type="NCBI Taxonomy" id="64176"/>
    <lineage>
        <taxon>Eukaryota</taxon>
        <taxon>Metazoa</taxon>
        <taxon>Chordata</taxon>
        <taxon>Craniata</taxon>
        <taxon>Vertebrata</taxon>
        <taxon>Euteleostomi</taxon>
        <taxon>Lepidosauria</taxon>
        <taxon>Squamata</taxon>
        <taxon>Bifurcata</taxon>
        <taxon>Unidentata</taxon>
        <taxon>Episquamata</taxon>
        <taxon>Laterata</taxon>
        <taxon>Lacertibaenia</taxon>
        <taxon>Lacertidae</taxon>
        <taxon>Podarcis</taxon>
    </lineage>
</organism>
<evidence type="ECO:0000256" key="5">
    <source>
        <dbReference type="ARBA" id="ARBA00022989"/>
    </source>
</evidence>
<dbReference type="GO" id="GO:0005886">
    <property type="term" value="C:plasma membrane"/>
    <property type="evidence" value="ECO:0007669"/>
    <property type="project" value="UniProtKB-SubCell"/>
</dbReference>
<evidence type="ECO:0000313" key="14">
    <source>
        <dbReference type="Proteomes" id="UP000472272"/>
    </source>
</evidence>
<dbReference type="InterPro" id="IPR017978">
    <property type="entry name" value="GPCR_3_C"/>
</dbReference>
<evidence type="ECO:0000256" key="9">
    <source>
        <dbReference type="ARBA" id="ARBA00023180"/>
    </source>
</evidence>
<keyword evidence="7 11" id="KW-0472">Membrane</keyword>
<dbReference type="InterPro" id="IPR011500">
    <property type="entry name" value="GPCR_3_9-Cys_dom"/>
</dbReference>
<sequence>NMSRVKGGGHPKQQIVLEEQQHDSLGAIFQWLAYLSVIHHKIIHCSIMPKNYQHILALVFAVKEINENPTILPNITLGFHIYDSYTNNRMTYRAILDLISMHPRYVPNYRCGIEKNLMTVIGGLDFGTSLYIANILGVYKIPQLSYGSFAPENTDQSRSTPFYRMVPSDDHQYTGIVELLLHFSWTWVGLLADNSESGEKCMQTLQPLLSSKHICLAFLERTSQSSYEYNNVHLLYLQVNQVIVKSKASAVILCGISAIILVLQEMLAQWEGGNVAGTPMRKVWILTAQLDFIGITYPTRWDMQVFQGSISFRVHSNEVQRFRAFLQLLNPFEENGDGFLKQFWTLVFHCLFPNSNMEEKPNGSCTGEEKLEELPSSDFEMSMTGHSYSVYNAVYAMAHALHNTLLHRSKQRIICPKLSSVRSDIRALIQCSFVSLSMQLHPFLRSVSFNNSAGEKVSFGENRELETGFDITNLVTFPNNSYVRIKVGRIDLEAPPGKQFSIHEDKMVWHKNPILLYVLNCSHAYSNGKVPPHSVCSPSCPPGSRKKKKEGEKFCCYDCAPCPQGRIASQKGKRHNSPPFSPLTHYSGQATPISTVDIPDEDDLTYTLLTLTYSALPSYMMKRTGHLFIYLAYLLFTVTVSCVLAKTITVVLAFGATKPGSRMRKWMGKRLASTTVLSCSLIQIGVCAVWLVTSPPFPNSDLHSVKDKIILDCNEGSVVMFYCVLGYMGFLAFVSFVVAFLARKLPDSSNEAKFITFSMLLFCSVWISFVPVYLSTKGKYMVAVEIFSILASSAGLLGFIFSPKCYIIVLQPDLNDKQQRAAVYARVTHTHYSTHSFHSRSDPV</sequence>
<dbReference type="PANTHER" id="PTHR24061:SF599">
    <property type="entry name" value="G-PROTEIN COUPLED RECEPTORS FAMILY 3 PROFILE DOMAIN-CONTAINING PROTEIN"/>
    <property type="match status" value="1"/>
</dbReference>
<keyword evidence="4" id="KW-0732">Signal</keyword>
<dbReference type="PRINTS" id="PR00248">
    <property type="entry name" value="GPCRMGR"/>
</dbReference>
<evidence type="ECO:0000256" key="1">
    <source>
        <dbReference type="ARBA" id="ARBA00004651"/>
    </source>
</evidence>
<keyword evidence="2" id="KW-1003">Cell membrane</keyword>
<dbReference type="PANTHER" id="PTHR24061">
    <property type="entry name" value="CALCIUM-SENSING RECEPTOR-RELATED"/>
    <property type="match status" value="1"/>
</dbReference>
<keyword evidence="5 11" id="KW-1133">Transmembrane helix</keyword>
<evidence type="ECO:0000313" key="13">
    <source>
        <dbReference type="Ensembl" id="ENSPMRP00000017733.1"/>
    </source>
</evidence>
<evidence type="ECO:0000256" key="6">
    <source>
        <dbReference type="ARBA" id="ARBA00023040"/>
    </source>
</evidence>
<accession>A0A670IZT8</accession>
<feature type="transmembrane region" description="Helical" evidence="11">
    <location>
        <begin position="780"/>
        <end position="801"/>
    </location>
</feature>
<dbReference type="Proteomes" id="UP000472272">
    <property type="component" value="Chromosome 13"/>
</dbReference>
<feature type="transmembrane region" description="Helical" evidence="11">
    <location>
        <begin position="754"/>
        <end position="774"/>
    </location>
</feature>
<dbReference type="GeneTree" id="ENSGT00950000182788"/>
<evidence type="ECO:0000256" key="10">
    <source>
        <dbReference type="ARBA" id="ARBA00023224"/>
    </source>
</evidence>
<dbReference type="SUPFAM" id="SSF53822">
    <property type="entry name" value="Periplasmic binding protein-like I"/>
    <property type="match status" value="1"/>
</dbReference>
<keyword evidence="8" id="KW-0675">Receptor</keyword>
<keyword evidence="9" id="KW-0325">Glycoprotein</keyword>
<dbReference type="Pfam" id="PF01094">
    <property type="entry name" value="ANF_receptor"/>
    <property type="match status" value="1"/>
</dbReference>
<evidence type="ECO:0000256" key="4">
    <source>
        <dbReference type="ARBA" id="ARBA00022729"/>
    </source>
</evidence>
<keyword evidence="14" id="KW-1185">Reference proteome</keyword>
<dbReference type="FunFam" id="3.40.50.2300:FF:000024">
    <property type="entry name" value="Vomeronasal 2, receptor 73"/>
    <property type="match status" value="1"/>
</dbReference>
<reference evidence="13 14" key="1">
    <citation type="journal article" date="2019" name="Proc. Natl. Acad. Sci. U.S.A.">
        <title>Regulatory changes in pterin and carotenoid genes underlie balanced color polymorphisms in the wall lizard.</title>
        <authorList>
            <person name="Andrade P."/>
            <person name="Pinho C."/>
            <person name="Perez I de Lanuza G."/>
            <person name="Afonso S."/>
            <person name="Brejcha J."/>
            <person name="Rubin C.J."/>
            <person name="Wallerman O."/>
            <person name="Pereira P."/>
            <person name="Sabatino S.J."/>
            <person name="Bellati A."/>
            <person name="Pellitteri-Rosa D."/>
            <person name="Bosakova Z."/>
            <person name="Bunikis I."/>
            <person name="Carretero M.A."/>
            <person name="Feiner N."/>
            <person name="Marsik P."/>
            <person name="Pauperio F."/>
            <person name="Salvi D."/>
            <person name="Soler L."/>
            <person name="While G.M."/>
            <person name="Uller T."/>
            <person name="Font E."/>
            <person name="Andersson L."/>
            <person name="Carneiro M."/>
        </authorList>
    </citation>
    <scope>NUCLEOTIDE SEQUENCE</scope>
</reference>
<evidence type="ECO:0000256" key="11">
    <source>
        <dbReference type="SAM" id="Phobius"/>
    </source>
</evidence>
<evidence type="ECO:0000256" key="7">
    <source>
        <dbReference type="ARBA" id="ARBA00023136"/>
    </source>
</evidence>
<dbReference type="InterPro" id="IPR038550">
    <property type="entry name" value="GPCR_3_9-Cys_sf"/>
</dbReference>
<dbReference type="InterPro" id="IPR028082">
    <property type="entry name" value="Peripla_BP_I"/>
</dbReference>
<evidence type="ECO:0000256" key="8">
    <source>
        <dbReference type="ARBA" id="ARBA00023170"/>
    </source>
</evidence>
<dbReference type="InterPro" id="IPR000068">
    <property type="entry name" value="GPCR_3_Ca_sens_rcpt-rel"/>
</dbReference>
<protein>
    <recommendedName>
        <fullName evidence="12">G-protein coupled receptors family 3 profile domain-containing protein</fullName>
    </recommendedName>
</protein>
<dbReference type="GO" id="GO:0004930">
    <property type="term" value="F:G protein-coupled receptor activity"/>
    <property type="evidence" value="ECO:0007669"/>
    <property type="project" value="UniProtKB-KW"/>
</dbReference>